<dbReference type="NCBIfam" id="NF005559">
    <property type="entry name" value="PRK07231.1"/>
    <property type="match status" value="1"/>
</dbReference>
<dbReference type="PANTHER" id="PTHR42879:SF2">
    <property type="entry name" value="3-OXOACYL-[ACYL-CARRIER-PROTEIN] REDUCTASE FABG"/>
    <property type="match status" value="1"/>
</dbReference>
<organism evidence="2 3">
    <name type="scientific">Paenibacillus eucommiae</name>
    <dbReference type="NCBI Taxonomy" id="1355755"/>
    <lineage>
        <taxon>Bacteria</taxon>
        <taxon>Bacillati</taxon>
        <taxon>Bacillota</taxon>
        <taxon>Bacilli</taxon>
        <taxon>Bacillales</taxon>
        <taxon>Paenibacillaceae</taxon>
        <taxon>Paenibacillus</taxon>
    </lineage>
</organism>
<evidence type="ECO:0000313" key="2">
    <source>
        <dbReference type="EMBL" id="MBP1994428.1"/>
    </source>
</evidence>
<proteinExistence type="inferred from homology"/>
<dbReference type="RefSeq" id="WP_209976266.1">
    <property type="nucleotide sequence ID" value="NZ_JAGGLB010000025.1"/>
</dbReference>
<dbReference type="SUPFAM" id="SSF51735">
    <property type="entry name" value="NAD(P)-binding Rossmann-fold domains"/>
    <property type="match status" value="1"/>
</dbReference>
<dbReference type="InterPro" id="IPR002347">
    <property type="entry name" value="SDR_fam"/>
</dbReference>
<keyword evidence="2" id="KW-0560">Oxidoreductase</keyword>
<dbReference type="Pfam" id="PF13561">
    <property type="entry name" value="adh_short_C2"/>
    <property type="match status" value="1"/>
</dbReference>
<dbReference type="PROSITE" id="PS00061">
    <property type="entry name" value="ADH_SHORT"/>
    <property type="match status" value="1"/>
</dbReference>
<reference evidence="2 3" key="1">
    <citation type="submission" date="2021-03" db="EMBL/GenBank/DDBJ databases">
        <title>Genomic Encyclopedia of Type Strains, Phase IV (KMG-IV): sequencing the most valuable type-strain genomes for metagenomic binning, comparative biology and taxonomic classification.</title>
        <authorList>
            <person name="Goeker M."/>
        </authorList>
    </citation>
    <scope>NUCLEOTIDE SEQUENCE [LARGE SCALE GENOMIC DNA]</scope>
    <source>
        <strain evidence="2 3">DSM 26048</strain>
    </source>
</reference>
<dbReference type="InterPro" id="IPR050259">
    <property type="entry name" value="SDR"/>
</dbReference>
<dbReference type="EMBL" id="JAGGLB010000025">
    <property type="protein sequence ID" value="MBP1994428.1"/>
    <property type="molecule type" value="Genomic_DNA"/>
</dbReference>
<dbReference type="GO" id="GO:0016491">
    <property type="term" value="F:oxidoreductase activity"/>
    <property type="evidence" value="ECO:0007669"/>
    <property type="project" value="UniProtKB-KW"/>
</dbReference>
<dbReference type="EC" id="1.1.1.385" evidence="2"/>
<dbReference type="PANTHER" id="PTHR42879">
    <property type="entry name" value="3-OXOACYL-(ACYL-CARRIER-PROTEIN) REDUCTASE"/>
    <property type="match status" value="1"/>
</dbReference>
<evidence type="ECO:0000313" key="3">
    <source>
        <dbReference type="Proteomes" id="UP001519287"/>
    </source>
</evidence>
<protein>
    <submittedName>
        <fullName evidence="2">Dihydroanticapsin dehydrogenase</fullName>
        <ecNumber evidence="2">1.1.1.385</ecNumber>
    </submittedName>
</protein>
<dbReference type="InterPro" id="IPR020904">
    <property type="entry name" value="Sc_DH/Rdtase_CS"/>
</dbReference>
<name>A0ABS4J3N4_9BACL</name>
<gene>
    <name evidence="2" type="ORF">J2Z66_006064</name>
</gene>
<dbReference type="InterPro" id="IPR036291">
    <property type="entry name" value="NAD(P)-bd_dom_sf"/>
</dbReference>
<sequence>MSDEKQVVIITGGAAGIGRGIAESFAAEQAHIVIADYNEKDGLATRDFLQHMGIEALYVNVNVALEQDVLKVVEQTLEKWGRIDVLVNNVGTHLYKPMLDIREEEWDQLMSVDLKGCFLMSKHVLPSMIERKKGSIIHISSVHANMSDRNFTVYSAAKGGVVSLTRSMAAEYASYGIRVNAVLPGWTRNKSTDEQLSGCSETEKQQLLESWGEKIPIGRIAEPKEIGHAVVFLASDKATYILGSCLTVDGGLTSKIQLN</sequence>
<dbReference type="PRINTS" id="PR00081">
    <property type="entry name" value="GDHRDH"/>
</dbReference>
<dbReference type="Gene3D" id="3.40.50.720">
    <property type="entry name" value="NAD(P)-binding Rossmann-like Domain"/>
    <property type="match status" value="1"/>
</dbReference>
<comment type="similarity">
    <text evidence="1">Belongs to the short-chain dehydrogenases/reductases (SDR) family.</text>
</comment>
<dbReference type="CDD" id="cd05233">
    <property type="entry name" value="SDR_c"/>
    <property type="match status" value="1"/>
</dbReference>
<dbReference type="PRINTS" id="PR00080">
    <property type="entry name" value="SDRFAMILY"/>
</dbReference>
<accession>A0ABS4J3N4</accession>
<comment type="caution">
    <text evidence="2">The sequence shown here is derived from an EMBL/GenBank/DDBJ whole genome shotgun (WGS) entry which is preliminary data.</text>
</comment>
<evidence type="ECO:0000256" key="1">
    <source>
        <dbReference type="ARBA" id="ARBA00006484"/>
    </source>
</evidence>
<dbReference type="Proteomes" id="UP001519287">
    <property type="component" value="Unassembled WGS sequence"/>
</dbReference>
<keyword evidence="3" id="KW-1185">Reference proteome</keyword>